<sequence>MSKSQRLVQLIMRINSLKSFTVQQLAGEFGLSARTITRDLQELSELGVPVYSVQGRGGGYRLLQERMLPPIAFTEGEAVAMFVACQSLNNLSALPFDEGAESALHKFYHYLPADVRERIDRLKQKVAILSPNRTMNPECLRTLLQAIMIRCVVTIGYSSSQGVKERDIQPIGLYASGGYWYCPAYCFLREEVRLFRADRIRSAVLNEAMEWREEADRWDLRNRPENVDTNPIPFTVSLTRSGVRQLESDEWFGPFLVVQEDGGGKATIRISTENMRFYADHIWRLGADARIVEPAEAVEYMQRKLESLKSVYDTNE</sequence>
<dbReference type="AlphaFoldDB" id="A0A927CFF8"/>
<keyword evidence="5" id="KW-1185">Reference proteome</keyword>
<dbReference type="InterPro" id="IPR057727">
    <property type="entry name" value="WCX_dom"/>
</dbReference>
<dbReference type="Pfam" id="PF08279">
    <property type="entry name" value="HTH_11"/>
    <property type="match status" value="1"/>
</dbReference>
<accession>A0A927CFF8</accession>
<feature type="domain" description="HTH deoR-type" evidence="3">
    <location>
        <begin position="3"/>
        <end position="61"/>
    </location>
</feature>
<keyword evidence="1" id="KW-0805">Transcription regulation</keyword>
<dbReference type="InterPro" id="IPR036390">
    <property type="entry name" value="WH_DNA-bd_sf"/>
</dbReference>
<proteinExistence type="predicted"/>
<dbReference type="InterPro" id="IPR026881">
    <property type="entry name" value="WYL_dom"/>
</dbReference>
<evidence type="ECO:0000256" key="2">
    <source>
        <dbReference type="ARBA" id="ARBA00023163"/>
    </source>
</evidence>
<dbReference type="PROSITE" id="PS51000">
    <property type="entry name" value="HTH_DEOR_2"/>
    <property type="match status" value="1"/>
</dbReference>
<dbReference type="InterPro" id="IPR013196">
    <property type="entry name" value="HTH_11"/>
</dbReference>
<dbReference type="GO" id="GO:0003700">
    <property type="term" value="F:DNA-binding transcription factor activity"/>
    <property type="evidence" value="ECO:0007669"/>
    <property type="project" value="InterPro"/>
</dbReference>
<dbReference type="PIRSF" id="PIRSF016838">
    <property type="entry name" value="PafC"/>
    <property type="match status" value="1"/>
</dbReference>
<evidence type="ECO:0000256" key="1">
    <source>
        <dbReference type="ARBA" id="ARBA00023015"/>
    </source>
</evidence>
<keyword evidence="2" id="KW-0804">Transcription</keyword>
<dbReference type="Pfam" id="PF25583">
    <property type="entry name" value="WCX"/>
    <property type="match status" value="1"/>
</dbReference>
<dbReference type="SMART" id="SM00420">
    <property type="entry name" value="HTH_DEOR"/>
    <property type="match status" value="1"/>
</dbReference>
<dbReference type="PANTHER" id="PTHR34580">
    <property type="match status" value="1"/>
</dbReference>
<name>A0A927CFF8_9BACL</name>
<evidence type="ECO:0000259" key="3">
    <source>
        <dbReference type="PROSITE" id="PS51000"/>
    </source>
</evidence>
<dbReference type="EMBL" id="JACXJA010000063">
    <property type="protein sequence ID" value="MBD2866595.1"/>
    <property type="molecule type" value="Genomic_DNA"/>
</dbReference>
<dbReference type="PANTHER" id="PTHR34580:SF9">
    <property type="entry name" value="SLL5097 PROTEIN"/>
    <property type="match status" value="1"/>
</dbReference>
<dbReference type="PROSITE" id="PS52050">
    <property type="entry name" value="WYL"/>
    <property type="match status" value="1"/>
</dbReference>
<dbReference type="InterPro" id="IPR028349">
    <property type="entry name" value="PafC-like"/>
</dbReference>
<reference evidence="4" key="1">
    <citation type="submission" date="2020-09" db="EMBL/GenBank/DDBJ databases">
        <title>A novel bacterium of genus Paenibacillus, isolated from South China Sea.</title>
        <authorList>
            <person name="Huang H."/>
            <person name="Mo K."/>
            <person name="Hu Y."/>
        </authorList>
    </citation>
    <scope>NUCLEOTIDE SEQUENCE</scope>
    <source>
        <strain evidence="4">IB182363</strain>
    </source>
</reference>
<organism evidence="4 5">
    <name type="scientific">Paenibacillus oceani</name>
    <dbReference type="NCBI Taxonomy" id="2772510"/>
    <lineage>
        <taxon>Bacteria</taxon>
        <taxon>Bacillati</taxon>
        <taxon>Bacillota</taxon>
        <taxon>Bacilli</taxon>
        <taxon>Bacillales</taxon>
        <taxon>Paenibacillaceae</taxon>
        <taxon>Paenibacillus</taxon>
    </lineage>
</organism>
<dbReference type="RefSeq" id="WP_190932209.1">
    <property type="nucleotide sequence ID" value="NZ_JACXJA010000063.1"/>
</dbReference>
<dbReference type="InterPro" id="IPR051534">
    <property type="entry name" value="CBASS_pafABC_assoc_protein"/>
</dbReference>
<evidence type="ECO:0000313" key="4">
    <source>
        <dbReference type="EMBL" id="MBD2866595.1"/>
    </source>
</evidence>
<protein>
    <submittedName>
        <fullName evidence="4">YafY family transcriptional regulator</fullName>
    </submittedName>
</protein>
<gene>
    <name evidence="4" type="ORF">IDH45_31965</name>
</gene>
<comment type="caution">
    <text evidence="4">The sequence shown here is derived from an EMBL/GenBank/DDBJ whole genome shotgun (WGS) entry which is preliminary data.</text>
</comment>
<dbReference type="Pfam" id="PF13280">
    <property type="entry name" value="WYL"/>
    <property type="match status" value="1"/>
</dbReference>
<dbReference type="SUPFAM" id="SSF46785">
    <property type="entry name" value="Winged helix' DNA-binding domain"/>
    <property type="match status" value="1"/>
</dbReference>
<evidence type="ECO:0000313" key="5">
    <source>
        <dbReference type="Proteomes" id="UP000639396"/>
    </source>
</evidence>
<dbReference type="InterPro" id="IPR036388">
    <property type="entry name" value="WH-like_DNA-bd_sf"/>
</dbReference>
<dbReference type="Gene3D" id="1.10.10.10">
    <property type="entry name" value="Winged helix-like DNA-binding domain superfamily/Winged helix DNA-binding domain"/>
    <property type="match status" value="1"/>
</dbReference>
<dbReference type="InterPro" id="IPR001034">
    <property type="entry name" value="DeoR_HTH"/>
</dbReference>
<dbReference type="Proteomes" id="UP000639396">
    <property type="component" value="Unassembled WGS sequence"/>
</dbReference>